<accession>A0A7W2AGE2</accession>
<evidence type="ECO:0000313" key="5">
    <source>
        <dbReference type="EMBL" id="MBA4541561.1"/>
    </source>
</evidence>
<dbReference type="InterPro" id="IPR058660">
    <property type="entry name" value="WHD_DnaB"/>
</dbReference>
<evidence type="ECO:0000313" key="6">
    <source>
        <dbReference type="Proteomes" id="UP000530514"/>
    </source>
</evidence>
<gene>
    <name evidence="5" type="ORF">H1164_01400</name>
</gene>
<feature type="region of interest" description="Disordered" evidence="2">
    <location>
        <begin position="286"/>
        <end position="315"/>
    </location>
</feature>
<dbReference type="AlphaFoldDB" id="A0A7W2AGE2"/>
<dbReference type="RefSeq" id="WP_033101130.1">
    <property type="nucleotide sequence ID" value="NZ_JACEIP010000002.1"/>
</dbReference>
<feature type="domain" description="DnaB/C C-terminal" evidence="3">
    <location>
        <begin position="343"/>
        <end position="405"/>
    </location>
</feature>
<feature type="domain" description="Replicative helicase loading/DNA remodeling protein DnaB N-terminal winged helix" evidence="4">
    <location>
        <begin position="20"/>
        <end position="275"/>
    </location>
</feature>
<dbReference type="OrthoDB" id="2082007at2"/>
<dbReference type="Pfam" id="PF25888">
    <property type="entry name" value="WHD_DnaB"/>
    <property type="match status" value="1"/>
</dbReference>
<evidence type="ECO:0000256" key="1">
    <source>
        <dbReference type="ARBA" id="ARBA00093462"/>
    </source>
</evidence>
<protein>
    <submittedName>
        <fullName evidence="5">DnaD domain protein</fullName>
    </submittedName>
</protein>
<dbReference type="Pfam" id="PF07261">
    <property type="entry name" value="DnaB_2"/>
    <property type="match status" value="1"/>
</dbReference>
<sequence>MSFFWKDLGWRCRTHRPLHTADSLCLLHLYQPIVGTTAISLYMTLYYQVPVHRAGFSDFHSHSYLLNLCRLTFDQLLESRYLLEGVGLISTFEIKDQEHGHFYEYELIPPLTPAKFFQSDVLSFALYNQIGKERFLAMKDWLTGGQEKEEKNQNTLTVNLTRSFQEVFKSLSPAELARAAELGKEAVGPVAKIDESLHEGKWPQLDGPDDGFALIKMRLSSLVDENAWTDELKRELREICFLYQLDDWDLLKALQNPYVTRNGQIDTDRLRSYIKSEYRLRFGDNPVVTRKPLKPSTSTDETPEAPKSHDEASLSEEEKHFKQLAQISPLELLSYYHKGTRIPDSDVELVERLIRQYGLPPAVINVLLEYVLLKYDYKLPRNLVEKIAGQWKRLGIETIQDALKQARKEIWEPKRKKTRLKGQAKQEEKLPQMLKKQFEAEAVSAESPAQQRETEDRQAQIRAKLRLMNEKFSAAQKENKNTP</sequence>
<keyword evidence="6" id="KW-1185">Reference proteome</keyword>
<name>A0A7W2AGE2_9BACL</name>
<dbReference type="EMBL" id="JACEIP010000002">
    <property type="protein sequence ID" value="MBA4541561.1"/>
    <property type="molecule type" value="Genomic_DNA"/>
</dbReference>
<dbReference type="InterPro" id="IPR006343">
    <property type="entry name" value="DnaB/C_C"/>
</dbReference>
<evidence type="ECO:0000259" key="4">
    <source>
        <dbReference type="Pfam" id="PF25888"/>
    </source>
</evidence>
<dbReference type="Proteomes" id="UP000530514">
    <property type="component" value="Unassembled WGS sequence"/>
</dbReference>
<comment type="similarity">
    <text evidence="1">Belongs to the DnaB/DnaD family.</text>
</comment>
<proteinExistence type="inferred from homology"/>
<evidence type="ECO:0000259" key="3">
    <source>
        <dbReference type="Pfam" id="PF07261"/>
    </source>
</evidence>
<reference evidence="5 6" key="1">
    <citation type="submission" date="2020-07" db="EMBL/GenBank/DDBJ databases">
        <authorList>
            <person name="Feng H."/>
        </authorList>
    </citation>
    <scope>NUCLEOTIDE SEQUENCE [LARGE SCALE GENOMIC DNA]</scope>
    <source>
        <strain evidence="6">s-11</strain>
    </source>
</reference>
<feature type="region of interest" description="Disordered" evidence="2">
    <location>
        <begin position="439"/>
        <end position="460"/>
    </location>
</feature>
<feature type="compositionally biased region" description="Basic and acidic residues" evidence="2">
    <location>
        <begin position="304"/>
        <end position="315"/>
    </location>
</feature>
<organism evidence="5 6">
    <name type="scientific">Thermoactinomyces daqus</name>
    <dbReference type="NCBI Taxonomy" id="1329516"/>
    <lineage>
        <taxon>Bacteria</taxon>
        <taxon>Bacillati</taxon>
        <taxon>Bacillota</taxon>
        <taxon>Bacilli</taxon>
        <taxon>Bacillales</taxon>
        <taxon>Thermoactinomycetaceae</taxon>
        <taxon>Thermoactinomyces</taxon>
    </lineage>
</organism>
<evidence type="ECO:0000256" key="2">
    <source>
        <dbReference type="SAM" id="MobiDB-lite"/>
    </source>
</evidence>
<comment type="caution">
    <text evidence="5">The sequence shown here is derived from an EMBL/GenBank/DDBJ whole genome shotgun (WGS) entry which is preliminary data.</text>
</comment>